<keyword evidence="1" id="KW-1133">Transmembrane helix</keyword>
<dbReference type="PANTHER" id="PTHR39948">
    <property type="entry name" value="GEO11419P1"/>
    <property type="match status" value="1"/>
</dbReference>
<gene>
    <name evidence="2" type="ORF">FF38_01279</name>
</gene>
<sequence>MGNPIWFIFWFLVFWFISFFLAFICAGIYIILLIFVVCFPGLSSITDILLQCIQFPQYCAKAMMECKSPF</sequence>
<dbReference type="PANTHER" id="PTHR39948:SF1">
    <property type="entry name" value="GEO11419P1"/>
    <property type="match status" value="1"/>
</dbReference>
<evidence type="ECO:0000313" key="2">
    <source>
        <dbReference type="EMBL" id="KNC23808.1"/>
    </source>
</evidence>
<evidence type="ECO:0000256" key="1">
    <source>
        <dbReference type="SAM" id="Phobius"/>
    </source>
</evidence>
<dbReference type="OrthoDB" id="8912589at2759"/>
<feature type="transmembrane region" description="Helical" evidence="1">
    <location>
        <begin position="6"/>
        <end position="39"/>
    </location>
</feature>
<keyword evidence="3" id="KW-1185">Reference proteome</keyword>
<organism evidence="2 3">
    <name type="scientific">Lucilia cuprina</name>
    <name type="common">Green bottle fly</name>
    <name type="synonym">Australian sheep blowfly</name>
    <dbReference type="NCBI Taxonomy" id="7375"/>
    <lineage>
        <taxon>Eukaryota</taxon>
        <taxon>Metazoa</taxon>
        <taxon>Ecdysozoa</taxon>
        <taxon>Arthropoda</taxon>
        <taxon>Hexapoda</taxon>
        <taxon>Insecta</taxon>
        <taxon>Pterygota</taxon>
        <taxon>Neoptera</taxon>
        <taxon>Endopterygota</taxon>
        <taxon>Diptera</taxon>
        <taxon>Brachycera</taxon>
        <taxon>Muscomorpha</taxon>
        <taxon>Oestroidea</taxon>
        <taxon>Calliphoridae</taxon>
        <taxon>Luciliinae</taxon>
        <taxon>Lucilia</taxon>
    </lineage>
</organism>
<dbReference type="AlphaFoldDB" id="A0A0L0BUY3"/>
<dbReference type="EMBL" id="JRES01001300">
    <property type="protein sequence ID" value="KNC23808.1"/>
    <property type="molecule type" value="Genomic_DNA"/>
</dbReference>
<accession>A0A0L0BUY3</accession>
<name>A0A0L0BUY3_LUCCU</name>
<keyword evidence="1" id="KW-0812">Transmembrane</keyword>
<keyword evidence="1" id="KW-0472">Membrane</keyword>
<proteinExistence type="predicted"/>
<protein>
    <submittedName>
        <fullName evidence="2">Uncharacterized protein</fullName>
    </submittedName>
</protein>
<dbReference type="OMA" id="RMPYICS"/>
<reference evidence="2 3" key="1">
    <citation type="journal article" date="2015" name="Nat. Commun.">
        <title>Lucilia cuprina genome unlocks parasitic fly biology to underpin future interventions.</title>
        <authorList>
            <person name="Anstead C.A."/>
            <person name="Korhonen P.K."/>
            <person name="Young N.D."/>
            <person name="Hall R.S."/>
            <person name="Jex A.R."/>
            <person name="Murali S.C."/>
            <person name="Hughes D.S."/>
            <person name="Lee S.F."/>
            <person name="Perry T."/>
            <person name="Stroehlein A.J."/>
            <person name="Ansell B.R."/>
            <person name="Breugelmans B."/>
            <person name="Hofmann A."/>
            <person name="Qu J."/>
            <person name="Dugan S."/>
            <person name="Lee S.L."/>
            <person name="Chao H."/>
            <person name="Dinh H."/>
            <person name="Han Y."/>
            <person name="Doddapaneni H.V."/>
            <person name="Worley K.C."/>
            <person name="Muzny D.M."/>
            <person name="Ioannidis P."/>
            <person name="Waterhouse R.M."/>
            <person name="Zdobnov E.M."/>
            <person name="James P.J."/>
            <person name="Bagnall N.H."/>
            <person name="Kotze A.C."/>
            <person name="Gibbs R.A."/>
            <person name="Richards S."/>
            <person name="Batterham P."/>
            <person name="Gasser R.B."/>
        </authorList>
    </citation>
    <scope>NUCLEOTIDE SEQUENCE [LARGE SCALE GENOMIC DNA]</scope>
    <source>
        <strain evidence="2 3">LS</strain>
        <tissue evidence="2">Full body</tissue>
    </source>
</reference>
<dbReference type="Proteomes" id="UP000037069">
    <property type="component" value="Unassembled WGS sequence"/>
</dbReference>
<comment type="caution">
    <text evidence="2">The sequence shown here is derived from an EMBL/GenBank/DDBJ whole genome shotgun (WGS) entry which is preliminary data.</text>
</comment>
<evidence type="ECO:0000313" key="3">
    <source>
        <dbReference type="Proteomes" id="UP000037069"/>
    </source>
</evidence>